<protein>
    <recommendedName>
        <fullName evidence="3">Reverse transcriptase domain-containing protein</fullName>
    </recommendedName>
</protein>
<dbReference type="Proteomes" id="UP000076420">
    <property type="component" value="Unassembled WGS sequence"/>
</dbReference>
<evidence type="ECO:0000313" key="1">
    <source>
        <dbReference type="EnsemblMetazoa" id="BGLB022755-PA"/>
    </source>
</evidence>
<dbReference type="EnsemblMetazoa" id="BGLB022755-RA">
    <property type="protein sequence ID" value="BGLB022755-PA"/>
    <property type="gene ID" value="BGLB022755"/>
</dbReference>
<organism evidence="1 2">
    <name type="scientific">Biomphalaria glabrata</name>
    <name type="common">Bloodfluke planorb</name>
    <name type="synonym">Freshwater snail</name>
    <dbReference type="NCBI Taxonomy" id="6526"/>
    <lineage>
        <taxon>Eukaryota</taxon>
        <taxon>Metazoa</taxon>
        <taxon>Spiralia</taxon>
        <taxon>Lophotrochozoa</taxon>
        <taxon>Mollusca</taxon>
        <taxon>Gastropoda</taxon>
        <taxon>Heterobranchia</taxon>
        <taxon>Euthyneura</taxon>
        <taxon>Panpulmonata</taxon>
        <taxon>Hygrophila</taxon>
        <taxon>Lymnaeoidea</taxon>
        <taxon>Planorbidae</taxon>
        <taxon>Biomphalaria</taxon>
    </lineage>
</organism>
<dbReference type="InterPro" id="IPR036378">
    <property type="entry name" value="FAS1_dom_sf"/>
</dbReference>
<dbReference type="Gene3D" id="2.30.180.10">
    <property type="entry name" value="FAS1 domain"/>
    <property type="match status" value="1"/>
</dbReference>
<gene>
    <name evidence="1" type="primary">106054734</name>
</gene>
<dbReference type="VEuPathDB" id="VectorBase:BGLAX_041213"/>
<dbReference type="VEuPathDB" id="VectorBase:BGLAX_049857"/>
<dbReference type="PANTHER" id="PTHR19446">
    <property type="entry name" value="REVERSE TRANSCRIPTASES"/>
    <property type="match status" value="1"/>
</dbReference>
<dbReference type="VEuPathDB" id="VectorBase:BGLB022755"/>
<evidence type="ECO:0008006" key="3">
    <source>
        <dbReference type="Google" id="ProtNLM"/>
    </source>
</evidence>
<proteinExistence type="predicted"/>
<dbReference type="AlphaFoldDB" id="A0A2C9KRM8"/>
<sequence length="210" mass="23588">MNELDKVPTLLELNKAIDSIAARKAPGCEGNPTELLKQCKSTLSQPLHELLCKCWHEGAVPQDLRDAKIITLYKNKGDRSDCNNYRGISLLSIFKAIIQEAYLEQTFQSAQALTLFVFNDTTYSLLPPSRLLSLYDKQSANNLGAKEYVSSFTLPLALETSAFSDSAPFTTYSVRNRKAFLNKKELRIGNKITSGERTFLIEDQFRRASP</sequence>
<evidence type="ECO:0000313" key="2">
    <source>
        <dbReference type="Proteomes" id="UP000076420"/>
    </source>
</evidence>
<name>A0A2C9KRM8_BIOGL</name>
<reference evidence="1" key="1">
    <citation type="submission" date="2020-05" db="UniProtKB">
        <authorList>
            <consortium name="EnsemblMetazoa"/>
        </authorList>
    </citation>
    <scope>IDENTIFICATION</scope>
    <source>
        <strain evidence="1">BB02</strain>
    </source>
</reference>
<dbReference type="KEGG" id="bgt:106054734"/>
<accession>A0A2C9KRM8</accession>